<evidence type="ECO:0000256" key="2">
    <source>
        <dbReference type="SAM" id="SignalP"/>
    </source>
</evidence>
<feature type="signal peptide" evidence="2">
    <location>
        <begin position="1"/>
        <end position="19"/>
    </location>
</feature>
<reference evidence="3" key="1">
    <citation type="submission" date="2018-01" db="EMBL/GenBank/DDBJ databases">
        <title>Identification, Characterization and Larval Biology of a Rhizocephalan Barnacle, Sacculina yatsui Boschma, 1936, from the Oga Peninsula, Akita, Japan (Crustacea: Cirripedia: Sacculinidae).</title>
        <authorList>
            <person name="Kobayashi M."/>
            <person name="Wong Y.H."/>
            <person name="Oguro-Okano M."/>
            <person name="Dreyer N."/>
            <person name="Hoeg J.T."/>
            <person name="Yoshida R."/>
            <person name="Okano K."/>
        </authorList>
    </citation>
    <scope>NUCLEOTIDE SEQUENCE</scope>
</reference>
<dbReference type="EMBL" id="MG817460">
    <property type="protein sequence ID" value="AYC63220.1"/>
    <property type="molecule type" value="mRNA"/>
</dbReference>
<feature type="chain" id="PRO_5017350096" evidence="2">
    <location>
        <begin position="20"/>
        <end position="176"/>
    </location>
</feature>
<name>A0A386AVS6_9CRUS</name>
<keyword evidence="1" id="KW-0472">Membrane</keyword>
<sequence length="176" mass="18821">MNPIYCLASLTVLAVMAEATFLVATTGTTVGLGTAYAATALAGVVGLVLGAKVVGAAALSKRRRGRRDLSAEALRREDLLFDVVAATDTYGCALKLVCSIEAKPESQLQVEDQLILALFGRQPETVSEDQVATPRQAYFYAANLGANQGAHACQQVFHTCKYSYNQMINYIRALRG</sequence>
<keyword evidence="2" id="KW-0732">Signal</keyword>
<evidence type="ECO:0000256" key="1">
    <source>
        <dbReference type="SAM" id="Phobius"/>
    </source>
</evidence>
<feature type="transmembrane region" description="Helical" evidence="1">
    <location>
        <begin position="35"/>
        <end position="59"/>
    </location>
</feature>
<dbReference type="AlphaFoldDB" id="A0A386AVS6"/>
<accession>A0A386AVS6</accession>
<evidence type="ECO:0000313" key="3">
    <source>
        <dbReference type="EMBL" id="AYC63220.1"/>
    </source>
</evidence>
<keyword evidence="1" id="KW-0812">Transmembrane</keyword>
<proteinExistence type="evidence at transcript level"/>
<organism evidence="3">
    <name type="scientific">Parasacculina yatsui</name>
    <dbReference type="NCBI Taxonomy" id="2836420"/>
    <lineage>
        <taxon>Eukaryota</taxon>
        <taxon>Metazoa</taxon>
        <taxon>Ecdysozoa</taxon>
        <taxon>Arthropoda</taxon>
        <taxon>Crustacea</taxon>
        <taxon>Multicrustacea</taxon>
        <taxon>Cirripedia</taxon>
        <taxon>Rhizocephala</taxon>
        <taxon>Polyascidae</taxon>
        <taxon>Parasacculina</taxon>
    </lineage>
</organism>
<keyword evidence="1" id="KW-1133">Transmembrane helix</keyword>
<protein>
    <submittedName>
        <fullName evidence="3">Uncharacterized protein</fullName>
    </submittedName>
</protein>